<reference evidence="3 4" key="1">
    <citation type="submission" date="2019-09" db="EMBL/GenBank/DDBJ databases">
        <authorList>
            <person name="Wang X."/>
        </authorList>
    </citation>
    <scope>NUCLEOTIDE SEQUENCE [LARGE SCALE GENOMIC DNA]</scope>
    <source>
        <strain evidence="3 4">CICC 11023</strain>
    </source>
</reference>
<dbReference type="PANTHER" id="PTHR10285">
    <property type="entry name" value="URIDINE KINASE"/>
    <property type="match status" value="1"/>
</dbReference>
<evidence type="ECO:0000256" key="1">
    <source>
        <dbReference type="SAM" id="MobiDB-lite"/>
    </source>
</evidence>
<feature type="domain" description="Phosphoribulokinase/uridine kinase" evidence="2">
    <location>
        <begin position="84"/>
        <end position="270"/>
    </location>
</feature>
<keyword evidence="4" id="KW-1185">Reference proteome</keyword>
<dbReference type="GO" id="GO:0016301">
    <property type="term" value="F:kinase activity"/>
    <property type="evidence" value="ECO:0007669"/>
    <property type="project" value="UniProtKB-KW"/>
</dbReference>
<dbReference type="Pfam" id="PF00485">
    <property type="entry name" value="PRK"/>
    <property type="match status" value="1"/>
</dbReference>
<protein>
    <submittedName>
        <fullName evidence="3">Nucleoside/nucleotide kinase family protein</fullName>
    </submittedName>
</protein>
<dbReference type="AlphaFoldDB" id="A0A5N0EKV6"/>
<dbReference type="Gene3D" id="3.40.50.300">
    <property type="entry name" value="P-loop containing nucleotide triphosphate hydrolases"/>
    <property type="match status" value="1"/>
</dbReference>
<comment type="caution">
    <text evidence="3">The sequence shown here is derived from an EMBL/GenBank/DDBJ whole genome shotgun (WGS) entry which is preliminary data.</text>
</comment>
<accession>A0A5N0EKV6</accession>
<evidence type="ECO:0000313" key="3">
    <source>
        <dbReference type="EMBL" id="KAA8888645.1"/>
    </source>
</evidence>
<evidence type="ECO:0000313" key="4">
    <source>
        <dbReference type="Proteomes" id="UP000323876"/>
    </source>
</evidence>
<dbReference type="OrthoDB" id="3192509at2"/>
<gene>
    <name evidence="3" type="ORF">F3087_12045</name>
</gene>
<keyword evidence="3" id="KW-0418">Kinase</keyword>
<keyword evidence="3" id="KW-0808">Transferase</keyword>
<sequence>MCSSSFLFSIALTRSTLWATYRRHKRGSGIRSVRDSHGSGEPVPAARPASTVTPVDGAYAENSLSALVRRVREHAAGRDGRYLLGIVGPPGAGKSTLSVRLRNALNVESPIAEIAPMDGYHLTNAQLDAAGSLARKGEPDTFDTAAFLANLRRLRDTPIGEPVPWPIFDRAVHDPIPAGLVFERQTIVLTEGNYLLLDDVGDREWSAVRKLLDECWYLDAARELLEHRLLRRHIRGGRTPAAARTKVHESDLRNADLIDATKARADLVLRQRGRRYEIQS</sequence>
<proteinExistence type="predicted"/>
<dbReference type="InterPro" id="IPR006083">
    <property type="entry name" value="PRK/URK"/>
</dbReference>
<name>A0A5N0EKV6_9NOCA</name>
<dbReference type="GO" id="GO:0005524">
    <property type="term" value="F:ATP binding"/>
    <property type="evidence" value="ECO:0007669"/>
    <property type="project" value="InterPro"/>
</dbReference>
<feature type="region of interest" description="Disordered" evidence="1">
    <location>
        <begin position="29"/>
        <end position="51"/>
    </location>
</feature>
<dbReference type="EMBL" id="VXLC01000004">
    <property type="protein sequence ID" value="KAA8888645.1"/>
    <property type="molecule type" value="Genomic_DNA"/>
</dbReference>
<dbReference type="NCBIfam" id="NF006743">
    <property type="entry name" value="PRK09270.1-2"/>
    <property type="match status" value="1"/>
</dbReference>
<organism evidence="3 4">
    <name type="scientific">Nocardia colli</name>
    <dbReference type="NCBI Taxonomy" id="2545717"/>
    <lineage>
        <taxon>Bacteria</taxon>
        <taxon>Bacillati</taxon>
        <taxon>Actinomycetota</taxon>
        <taxon>Actinomycetes</taxon>
        <taxon>Mycobacteriales</taxon>
        <taxon>Nocardiaceae</taxon>
        <taxon>Nocardia</taxon>
    </lineage>
</organism>
<dbReference type="InterPro" id="IPR027417">
    <property type="entry name" value="P-loop_NTPase"/>
</dbReference>
<dbReference type="Proteomes" id="UP000323876">
    <property type="component" value="Unassembled WGS sequence"/>
</dbReference>
<dbReference type="SUPFAM" id="SSF52540">
    <property type="entry name" value="P-loop containing nucleoside triphosphate hydrolases"/>
    <property type="match status" value="1"/>
</dbReference>
<evidence type="ECO:0000259" key="2">
    <source>
        <dbReference type="Pfam" id="PF00485"/>
    </source>
</evidence>